<sequence>MLKLADTVSINFLPARLLLESVSLTLGLVLTNSHLQLNKLCQLVLKSNLVRNEPQKSSFLLSLSFSLIYISLSRFFKSSRLCNHSFLSLSSVYSGIGGRLGQQELFQRALQGARWTGRALRVSRGCAAGGLRNEAEAGAVESGRCFRQWKSAGIRGCGEELRGATELWEGRCGSIGYRRGESLGKFGETNLKITKGRTLTVSFPVAVFKEHQQGSACYWGLRKIITNLTVLRSETKDYSIHIGEGHSLYPLPSFILTAHLKTLVMRTSAIDVTDYGRNWSSLRMSRLELIGWKYQRRIDHSRQGRQYDYFRHSWAEGFLGYVAAGWLKKLEQTNNKRGGLVNSGSGQQEVTS</sequence>
<gene>
    <name evidence="1" type="ORF">VP01_2576g3</name>
</gene>
<keyword evidence="2" id="KW-1185">Reference proteome</keyword>
<comment type="caution">
    <text evidence="1">The sequence shown here is derived from an EMBL/GenBank/DDBJ whole genome shotgun (WGS) entry which is preliminary data.</text>
</comment>
<protein>
    <submittedName>
        <fullName evidence="1">Uncharacterized protein</fullName>
    </submittedName>
</protein>
<dbReference type="AlphaFoldDB" id="A0A0L6V4W9"/>
<organism evidence="1 2">
    <name type="scientific">Puccinia sorghi</name>
    <dbReference type="NCBI Taxonomy" id="27349"/>
    <lineage>
        <taxon>Eukaryota</taxon>
        <taxon>Fungi</taxon>
        <taxon>Dikarya</taxon>
        <taxon>Basidiomycota</taxon>
        <taxon>Pucciniomycotina</taxon>
        <taxon>Pucciniomycetes</taxon>
        <taxon>Pucciniales</taxon>
        <taxon>Pucciniaceae</taxon>
        <taxon>Puccinia</taxon>
    </lineage>
</organism>
<proteinExistence type="predicted"/>
<accession>A0A0L6V4W9</accession>
<evidence type="ECO:0000313" key="2">
    <source>
        <dbReference type="Proteomes" id="UP000037035"/>
    </source>
</evidence>
<dbReference type="VEuPathDB" id="FungiDB:VP01_2576g3"/>
<reference evidence="1 2" key="1">
    <citation type="submission" date="2015-08" db="EMBL/GenBank/DDBJ databases">
        <title>Next Generation Sequencing and Analysis of the Genome of Puccinia sorghi L Schw, the Causal Agent of Maize Common Rust.</title>
        <authorList>
            <person name="Rochi L."/>
            <person name="Burguener G."/>
            <person name="Darino M."/>
            <person name="Turjanski A."/>
            <person name="Kreff E."/>
            <person name="Dieguez M.J."/>
            <person name="Sacco F."/>
        </authorList>
    </citation>
    <scope>NUCLEOTIDE SEQUENCE [LARGE SCALE GENOMIC DNA]</scope>
    <source>
        <strain evidence="1 2">RO10H11247</strain>
    </source>
</reference>
<name>A0A0L6V4W9_9BASI</name>
<dbReference type="EMBL" id="LAVV01007475">
    <property type="protein sequence ID" value="KNZ55808.1"/>
    <property type="molecule type" value="Genomic_DNA"/>
</dbReference>
<evidence type="ECO:0000313" key="1">
    <source>
        <dbReference type="EMBL" id="KNZ55808.1"/>
    </source>
</evidence>
<dbReference type="Proteomes" id="UP000037035">
    <property type="component" value="Unassembled WGS sequence"/>
</dbReference>